<dbReference type="Proteomes" id="UP000774130">
    <property type="component" value="Unassembled WGS sequence"/>
</dbReference>
<dbReference type="EMBL" id="JAHUZB010000003">
    <property type="protein sequence ID" value="MBV7390837.1"/>
    <property type="molecule type" value="Genomic_DNA"/>
</dbReference>
<dbReference type="InterPro" id="IPR000073">
    <property type="entry name" value="AB_hydrolase_1"/>
</dbReference>
<accession>A0ABS6TD78</accession>
<dbReference type="PANTHER" id="PTHR43798:SF33">
    <property type="entry name" value="HYDROLASE, PUTATIVE (AFU_ORTHOLOGUE AFUA_2G14860)-RELATED"/>
    <property type="match status" value="1"/>
</dbReference>
<name>A0ABS6TD78_9ENTE</name>
<gene>
    <name evidence="2" type="ORF">KUA55_09105</name>
</gene>
<sequence>MTKTIHPGKMVTVNQHQMHIFTAGDGDKTFVFMAGSGTAAPTIDFKPLWQILAKKYRIVVIEKAGYGWSEATTVSRDLATMLEESREALHLANIQAPFILVPHSMSGLEALYWGQKYPTEVQAIIGLDPAVPAAYEKLKIPSKTNLKISKTLINLGVHRPFMKLVAKNVWKKRGTSLSSEDFQRYVDCYKESLFSSDVINEVLTVRENVAICQKGEVPKDIPVYYFISDGKEIGLKEDWRPTLIAYLAQFETSKYLLLDCGHYVHGERPEEIAEEIESFITEIS</sequence>
<keyword evidence="2" id="KW-0378">Hydrolase</keyword>
<dbReference type="RefSeq" id="WP_218325887.1">
    <property type="nucleotide sequence ID" value="NZ_JAHUZB010000003.1"/>
</dbReference>
<organism evidence="2 3">
    <name type="scientific">Enterococcus alishanensis</name>
    <dbReference type="NCBI Taxonomy" id="1303817"/>
    <lineage>
        <taxon>Bacteria</taxon>
        <taxon>Bacillati</taxon>
        <taxon>Bacillota</taxon>
        <taxon>Bacilli</taxon>
        <taxon>Lactobacillales</taxon>
        <taxon>Enterococcaceae</taxon>
        <taxon>Enterococcus</taxon>
    </lineage>
</organism>
<feature type="domain" description="AB hydrolase-1" evidence="1">
    <location>
        <begin position="52"/>
        <end position="135"/>
    </location>
</feature>
<dbReference type="Pfam" id="PF00561">
    <property type="entry name" value="Abhydrolase_1"/>
    <property type="match status" value="1"/>
</dbReference>
<protein>
    <submittedName>
        <fullName evidence="2">Alpha/beta hydrolase</fullName>
    </submittedName>
</protein>
<dbReference type="GO" id="GO:0016787">
    <property type="term" value="F:hydrolase activity"/>
    <property type="evidence" value="ECO:0007669"/>
    <property type="project" value="UniProtKB-KW"/>
</dbReference>
<dbReference type="InterPro" id="IPR050266">
    <property type="entry name" value="AB_hydrolase_sf"/>
</dbReference>
<evidence type="ECO:0000259" key="1">
    <source>
        <dbReference type="Pfam" id="PF00561"/>
    </source>
</evidence>
<evidence type="ECO:0000313" key="3">
    <source>
        <dbReference type="Proteomes" id="UP000774130"/>
    </source>
</evidence>
<dbReference type="PANTHER" id="PTHR43798">
    <property type="entry name" value="MONOACYLGLYCEROL LIPASE"/>
    <property type="match status" value="1"/>
</dbReference>
<comment type="caution">
    <text evidence="2">The sequence shown here is derived from an EMBL/GenBank/DDBJ whole genome shotgun (WGS) entry which is preliminary data.</text>
</comment>
<evidence type="ECO:0000313" key="2">
    <source>
        <dbReference type="EMBL" id="MBV7390837.1"/>
    </source>
</evidence>
<reference evidence="2 3" key="1">
    <citation type="submission" date="2021-06" db="EMBL/GenBank/DDBJ databases">
        <title>Enterococcus alishanensis sp. nov., a novel lactic acid bacterium isolated from fresh coffee beans.</title>
        <authorList>
            <person name="Chen Y.-S."/>
        </authorList>
    </citation>
    <scope>NUCLEOTIDE SEQUENCE [LARGE SCALE GENOMIC DNA]</scope>
    <source>
        <strain evidence="2 3">ALS3</strain>
    </source>
</reference>
<proteinExistence type="predicted"/>
<keyword evidence="3" id="KW-1185">Reference proteome</keyword>